<evidence type="ECO:0000256" key="2">
    <source>
        <dbReference type="ARBA" id="ARBA00022679"/>
    </source>
</evidence>
<dbReference type="RefSeq" id="WP_222822629.1">
    <property type="nucleotide sequence ID" value="NZ_CP082237.1"/>
</dbReference>
<dbReference type="SUPFAM" id="SSF53335">
    <property type="entry name" value="S-adenosyl-L-methionine-dependent methyltransferases"/>
    <property type="match status" value="1"/>
</dbReference>
<gene>
    <name evidence="3" type="ORF">HUR95_12810</name>
</gene>
<dbReference type="GO" id="GO:0032259">
    <property type="term" value="P:methylation"/>
    <property type="evidence" value="ECO:0007669"/>
    <property type="project" value="UniProtKB-KW"/>
</dbReference>
<sequence>MMPSLKQELISRISADPGQMISFRDFMNLCLYHPEDGYYMQSRDKIGKQGDYYTSSSVHPVFAETIAHFVRKICVAWEKRITFCEMGAGTGRFARQFLDALHEIDSEAYHQTRYLIIEKSPYHLRQQQHLLAKHISQVTWAGHPGEKDAGDNMAVKNRVENSLPSFEGILFSNELVDAFPVYVVEKRKGVLYEIGVGYDDRHDRFVEKCRPLANEHILTYLEEFGIHPLEGQRLEVHLDALEWVRKVSAWFKAGLWFTVDYGFCTKELESPVYKRGTLRCFYQHQVDSDPYEQPGQKDITAHVPFDVLSQTAEKMGWGQVGLYPQTEFLLMAGIMDRLEEHRETDPFHPVAKKNRAIHHLISPQGISGALQVLTLAKGVPDKVLNLFQPFSFAKYLKKGY</sequence>
<protein>
    <submittedName>
        <fullName evidence="3">SAM-dependent methyltransferase</fullName>
        <ecNumber evidence="3">2.1.1.-</ecNumber>
    </submittedName>
</protein>
<dbReference type="GO" id="GO:0035243">
    <property type="term" value="F:protein-arginine omega-N symmetric methyltransferase activity"/>
    <property type="evidence" value="ECO:0007669"/>
    <property type="project" value="TreeGrafter"/>
</dbReference>
<dbReference type="AlphaFoldDB" id="A0A8X8LA81"/>
<evidence type="ECO:0000313" key="4">
    <source>
        <dbReference type="Proteomes" id="UP000825179"/>
    </source>
</evidence>
<dbReference type="KEGG" id="cthu:HUR95_12810"/>
<keyword evidence="4" id="KW-1185">Reference proteome</keyword>
<dbReference type="Pfam" id="PF02636">
    <property type="entry name" value="Methyltransf_28"/>
    <property type="match status" value="1"/>
</dbReference>
<name>A0A8X8LA81_CALTT</name>
<organism evidence="3 4">
    <name type="scientific">Caldalkalibacillus thermarum (strain TA2.A1)</name>
    <dbReference type="NCBI Taxonomy" id="986075"/>
    <lineage>
        <taxon>Bacteria</taxon>
        <taxon>Bacillati</taxon>
        <taxon>Bacillota</taxon>
        <taxon>Bacilli</taxon>
        <taxon>Bacillales</taxon>
        <taxon>Bacillaceae</taxon>
        <taxon>Caldalkalibacillus</taxon>
    </lineage>
</organism>
<dbReference type="PANTHER" id="PTHR12049:SF7">
    <property type="entry name" value="PROTEIN ARGININE METHYLTRANSFERASE NDUFAF7, MITOCHONDRIAL"/>
    <property type="match status" value="1"/>
</dbReference>
<accession>A0A8X8LA81</accession>
<dbReference type="Gene3D" id="3.40.50.12710">
    <property type="match status" value="1"/>
</dbReference>
<reference evidence="3 4" key="1">
    <citation type="journal article" date="2020" name="Extremophiles">
        <title>Genomic analysis of Caldalkalibacillus thermarum TA2.A1 reveals aerobic alkaliphilic metabolism and evolutionary hallmarks linking alkaliphilic bacteria and plant life.</title>
        <authorList>
            <person name="de Jong S.I."/>
            <person name="van den Broek M.A."/>
            <person name="Merkel A.Y."/>
            <person name="de la Torre Cortes P."/>
            <person name="Kalamorz F."/>
            <person name="Cook G.M."/>
            <person name="van Loosdrecht M.C.M."/>
            <person name="McMillan D.G.G."/>
        </authorList>
    </citation>
    <scope>NUCLEOTIDE SEQUENCE [LARGE SCALE GENOMIC DNA]</scope>
    <source>
        <strain evidence="3 4">TA2.A1</strain>
    </source>
</reference>
<dbReference type="EMBL" id="CP082237">
    <property type="protein sequence ID" value="QZT33174.1"/>
    <property type="molecule type" value="Genomic_DNA"/>
</dbReference>
<proteinExistence type="predicted"/>
<evidence type="ECO:0000313" key="3">
    <source>
        <dbReference type="EMBL" id="QZT33174.1"/>
    </source>
</evidence>
<keyword evidence="1 3" id="KW-0489">Methyltransferase</keyword>
<keyword evidence="2 3" id="KW-0808">Transferase</keyword>
<dbReference type="InterPro" id="IPR029063">
    <property type="entry name" value="SAM-dependent_MTases_sf"/>
</dbReference>
<dbReference type="Proteomes" id="UP000825179">
    <property type="component" value="Chromosome"/>
</dbReference>
<dbReference type="InterPro" id="IPR003788">
    <property type="entry name" value="NDUFAF7"/>
</dbReference>
<dbReference type="PANTHER" id="PTHR12049">
    <property type="entry name" value="PROTEIN ARGININE METHYLTRANSFERASE NDUFAF7, MITOCHONDRIAL"/>
    <property type="match status" value="1"/>
</dbReference>
<dbReference type="EC" id="2.1.1.-" evidence="3"/>
<dbReference type="InterPro" id="IPR038375">
    <property type="entry name" value="NDUFAF7_sf"/>
</dbReference>
<evidence type="ECO:0000256" key="1">
    <source>
        <dbReference type="ARBA" id="ARBA00022603"/>
    </source>
</evidence>